<dbReference type="Pfam" id="PF07690">
    <property type="entry name" value="MFS_1"/>
    <property type="match status" value="1"/>
</dbReference>
<dbReference type="PROSITE" id="PS50850">
    <property type="entry name" value="MFS"/>
    <property type="match status" value="1"/>
</dbReference>
<evidence type="ECO:0000256" key="2">
    <source>
        <dbReference type="ARBA" id="ARBA00022692"/>
    </source>
</evidence>
<dbReference type="RefSeq" id="WP_270156339.1">
    <property type="nucleotide sequence ID" value="NZ_JAPNNL010000072.1"/>
</dbReference>
<feature type="transmembrane region" description="Helical" evidence="5">
    <location>
        <begin position="233"/>
        <end position="252"/>
    </location>
</feature>
<comment type="subcellular location">
    <subcellularLocation>
        <location evidence="1">Cell membrane</location>
        <topology evidence="1">Multi-pass membrane protein</topology>
    </subcellularLocation>
</comment>
<feature type="transmembrane region" description="Helical" evidence="5">
    <location>
        <begin position="349"/>
        <end position="369"/>
    </location>
</feature>
<evidence type="ECO:0000313" key="7">
    <source>
        <dbReference type="EMBL" id="MDA0635492.1"/>
    </source>
</evidence>
<feature type="transmembrane region" description="Helical" evidence="5">
    <location>
        <begin position="91"/>
        <end position="118"/>
    </location>
</feature>
<dbReference type="InterPro" id="IPR036259">
    <property type="entry name" value="MFS_trans_sf"/>
</dbReference>
<feature type="transmembrane region" description="Helical" evidence="5">
    <location>
        <begin position="67"/>
        <end position="85"/>
    </location>
</feature>
<keyword evidence="3 5" id="KW-1133">Transmembrane helix</keyword>
<dbReference type="InterPro" id="IPR011701">
    <property type="entry name" value="MFS"/>
</dbReference>
<dbReference type="InterPro" id="IPR020846">
    <property type="entry name" value="MFS_dom"/>
</dbReference>
<name>A0ABT4SE71_9ACTN</name>
<evidence type="ECO:0000256" key="5">
    <source>
        <dbReference type="SAM" id="Phobius"/>
    </source>
</evidence>
<feature type="transmembrane region" description="Helical" evidence="5">
    <location>
        <begin position="283"/>
        <end position="307"/>
    </location>
</feature>
<dbReference type="Gene3D" id="1.20.1250.20">
    <property type="entry name" value="MFS general substrate transporter like domains"/>
    <property type="match status" value="1"/>
</dbReference>
<keyword evidence="8" id="KW-1185">Reference proteome</keyword>
<feature type="transmembrane region" description="Helical" evidence="5">
    <location>
        <begin position="130"/>
        <end position="150"/>
    </location>
</feature>
<gene>
    <name evidence="7" type="ORF">OUY22_18900</name>
</gene>
<feature type="transmembrane region" description="Helical" evidence="5">
    <location>
        <begin position="319"/>
        <end position="337"/>
    </location>
</feature>
<feature type="transmembrane region" description="Helical" evidence="5">
    <location>
        <begin position="156"/>
        <end position="173"/>
    </location>
</feature>
<evidence type="ECO:0000313" key="8">
    <source>
        <dbReference type="Proteomes" id="UP001144036"/>
    </source>
</evidence>
<accession>A0ABT4SE71</accession>
<feature type="transmembrane region" description="Helical" evidence="5">
    <location>
        <begin position="259"/>
        <end position="277"/>
    </location>
</feature>
<dbReference type="PANTHER" id="PTHR23542:SF1">
    <property type="entry name" value="MAJOR FACILITATOR SUPERFAMILY (MFS) PROFILE DOMAIN-CONTAINING PROTEIN"/>
    <property type="match status" value="1"/>
</dbReference>
<dbReference type="EMBL" id="JAPNNL010000072">
    <property type="protein sequence ID" value="MDA0635492.1"/>
    <property type="molecule type" value="Genomic_DNA"/>
</dbReference>
<feature type="transmembrane region" description="Helical" evidence="5">
    <location>
        <begin position="194"/>
        <end position="213"/>
    </location>
</feature>
<reference evidence="7" key="1">
    <citation type="submission" date="2022-11" db="EMBL/GenBank/DDBJ databases">
        <title>Nonomuraea corallina sp. nov., a new species of the genus Nonomuraea isolated from sea side sediment in Thai sea.</title>
        <authorList>
            <person name="Ngamcharungchit C."/>
            <person name="Matsumoto A."/>
            <person name="Suriyachadkun C."/>
            <person name="Panbangred W."/>
            <person name="Inahashi Y."/>
            <person name="Intra B."/>
        </authorList>
    </citation>
    <scope>NUCLEOTIDE SEQUENCE</scope>
    <source>
        <strain evidence="7">MCN248</strain>
    </source>
</reference>
<evidence type="ECO:0000259" key="6">
    <source>
        <dbReference type="PROSITE" id="PS50850"/>
    </source>
</evidence>
<organism evidence="7 8">
    <name type="scientific">Nonomuraea corallina</name>
    <dbReference type="NCBI Taxonomy" id="2989783"/>
    <lineage>
        <taxon>Bacteria</taxon>
        <taxon>Bacillati</taxon>
        <taxon>Actinomycetota</taxon>
        <taxon>Actinomycetes</taxon>
        <taxon>Streptosporangiales</taxon>
        <taxon>Streptosporangiaceae</taxon>
        <taxon>Nonomuraea</taxon>
    </lineage>
</organism>
<protein>
    <submittedName>
        <fullName evidence="7">MFS transporter</fullName>
    </submittedName>
</protein>
<keyword evidence="4 5" id="KW-0472">Membrane</keyword>
<keyword evidence="2 5" id="KW-0812">Transmembrane</keyword>
<sequence>MGVLLSVGLAARVPMTAMGMSLTLHVLETLKLGYTAAGAVTAASTIGMAAGSPLAGRCVDRYGLRPVLFVTTVAQAVFWSCAWALPYPVLIVAAAVAGLLALPVFGVIRQCLAAMVPLEQRRTAFSFDSMFVEVSYMTGPALAVLGITAFGSGATMAAIAIGTTGAGVGLLLLDPPTRSAAELEEREVKVPRRVWVTPRLVALLGTAAAATFVLTATELAMVGTMKGSGYTGWIGLAIGIWCLYSLMGGFLYGMLSRGFSPLVLIGLMGLLTVPVMLVSGGWWWLVLALLPAGLLCAPALTSTVETLTRWVPAAARGEAMGLHGTALLIGGAASAPIAGKVIDLYGAPWAFAVAGLLGVVMVLVALPFWRRGTKPAPAPGDAVKVPEGSAAS</sequence>
<proteinExistence type="predicted"/>
<comment type="caution">
    <text evidence="7">The sequence shown here is derived from an EMBL/GenBank/DDBJ whole genome shotgun (WGS) entry which is preliminary data.</text>
</comment>
<feature type="domain" description="Major facilitator superfamily (MFS) profile" evidence="6">
    <location>
        <begin position="1"/>
        <end position="373"/>
    </location>
</feature>
<evidence type="ECO:0000256" key="4">
    <source>
        <dbReference type="ARBA" id="ARBA00023136"/>
    </source>
</evidence>
<evidence type="ECO:0000256" key="1">
    <source>
        <dbReference type="ARBA" id="ARBA00004651"/>
    </source>
</evidence>
<dbReference type="Proteomes" id="UP001144036">
    <property type="component" value="Unassembled WGS sequence"/>
</dbReference>
<feature type="transmembrane region" description="Helical" evidence="5">
    <location>
        <begin position="35"/>
        <end position="55"/>
    </location>
</feature>
<dbReference type="SUPFAM" id="SSF103473">
    <property type="entry name" value="MFS general substrate transporter"/>
    <property type="match status" value="1"/>
</dbReference>
<evidence type="ECO:0000256" key="3">
    <source>
        <dbReference type="ARBA" id="ARBA00022989"/>
    </source>
</evidence>
<dbReference type="PANTHER" id="PTHR23542">
    <property type="match status" value="1"/>
</dbReference>